<evidence type="ECO:0000313" key="1">
    <source>
        <dbReference type="EMBL" id="GFS72920.1"/>
    </source>
</evidence>
<reference evidence="1" key="1">
    <citation type="submission" date="2020-08" db="EMBL/GenBank/DDBJ databases">
        <title>Multicomponent nature underlies the extraordinary mechanical properties of spider dragline silk.</title>
        <authorList>
            <person name="Kono N."/>
            <person name="Nakamura H."/>
            <person name="Mori M."/>
            <person name="Yoshida Y."/>
            <person name="Ohtoshi R."/>
            <person name="Malay A.D."/>
            <person name="Moran D.A.P."/>
            <person name="Tomita M."/>
            <person name="Numata K."/>
            <person name="Arakawa K."/>
        </authorList>
    </citation>
    <scope>NUCLEOTIDE SEQUENCE</scope>
</reference>
<organism evidence="1 2">
    <name type="scientific">Nephila pilipes</name>
    <name type="common">Giant wood spider</name>
    <name type="synonym">Nephila maculata</name>
    <dbReference type="NCBI Taxonomy" id="299642"/>
    <lineage>
        <taxon>Eukaryota</taxon>
        <taxon>Metazoa</taxon>
        <taxon>Ecdysozoa</taxon>
        <taxon>Arthropoda</taxon>
        <taxon>Chelicerata</taxon>
        <taxon>Arachnida</taxon>
        <taxon>Araneae</taxon>
        <taxon>Araneomorphae</taxon>
        <taxon>Entelegynae</taxon>
        <taxon>Araneoidea</taxon>
        <taxon>Nephilidae</taxon>
        <taxon>Nephila</taxon>
    </lineage>
</organism>
<sequence length="104" mass="12037">MQTARKLPPVQEKNKEPPKGHVVISASVSAYRWTLGKRTHYLKPKKKNTRKYDIRCEEFPIIRSGSDSQLLPLLHEILPSLHDSKRRLRTICYHSSRSTPCPGF</sequence>
<dbReference type="AlphaFoldDB" id="A0A8X6MQY2"/>
<name>A0A8X6MQY2_NEPPI</name>
<protein>
    <submittedName>
        <fullName evidence="1">Uncharacterized protein</fullName>
    </submittedName>
</protein>
<proteinExistence type="predicted"/>
<comment type="caution">
    <text evidence="1">The sequence shown here is derived from an EMBL/GenBank/DDBJ whole genome shotgun (WGS) entry which is preliminary data.</text>
</comment>
<dbReference type="Proteomes" id="UP000887013">
    <property type="component" value="Unassembled WGS sequence"/>
</dbReference>
<dbReference type="OrthoDB" id="6417085at2759"/>
<keyword evidence="2" id="KW-1185">Reference proteome</keyword>
<gene>
    <name evidence="1" type="ORF">NPIL_530071</name>
</gene>
<evidence type="ECO:0000313" key="2">
    <source>
        <dbReference type="Proteomes" id="UP000887013"/>
    </source>
</evidence>
<dbReference type="EMBL" id="BMAW01049878">
    <property type="protein sequence ID" value="GFS72920.1"/>
    <property type="molecule type" value="Genomic_DNA"/>
</dbReference>
<accession>A0A8X6MQY2</accession>